<accession>A0A972NXM8</accession>
<dbReference type="RefSeq" id="WP_172177463.1">
    <property type="nucleotide sequence ID" value="NZ_WOEZ01000277.1"/>
</dbReference>
<evidence type="ECO:0000313" key="2">
    <source>
        <dbReference type="Proteomes" id="UP000655523"/>
    </source>
</evidence>
<dbReference type="AlphaFoldDB" id="A0A972NXM8"/>
<proteinExistence type="predicted"/>
<protein>
    <submittedName>
        <fullName evidence="1">Uncharacterized protein</fullName>
    </submittedName>
</protein>
<dbReference type="EMBL" id="WOEZ01000277">
    <property type="protein sequence ID" value="NPT61656.1"/>
    <property type="molecule type" value="Genomic_DNA"/>
</dbReference>
<gene>
    <name evidence="1" type="ORF">GNZ13_45830</name>
</gene>
<dbReference type="Proteomes" id="UP000655523">
    <property type="component" value="Unassembled WGS sequence"/>
</dbReference>
<name>A0A972NXM8_9BURK</name>
<comment type="caution">
    <text evidence="1">The sequence shown here is derived from an EMBL/GenBank/DDBJ whole genome shotgun (WGS) entry which is preliminary data.</text>
</comment>
<reference evidence="1 2" key="1">
    <citation type="submission" date="2019-11" db="EMBL/GenBank/DDBJ databases">
        <title>Metabolism of dissolved organic matter in forest soils.</title>
        <authorList>
            <person name="Cyle K.T."/>
            <person name="Wilhelm R.C."/>
            <person name="Martinez C.E."/>
        </authorList>
    </citation>
    <scope>NUCLEOTIDE SEQUENCE [LARGE SCALE GENOMIC DNA]</scope>
    <source>
        <strain evidence="1 2">5N</strain>
    </source>
</reference>
<keyword evidence="2" id="KW-1185">Reference proteome</keyword>
<organism evidence="1 2">
    <name type="scientific">Paraburkholderia elongata</name>
    <dbReference type="NCBI Taxonomy" id="2675747"/>
    <lineage>
        <taxon>Bacteria</taxon>
        <taxon>Pseudomonadati</taxon>
        <taxon>Pseudomonadota</taxon>
        <taxon>Betaproteobacteria</taxon>
        <taxon>Burkholderiales</taxon>
        <taxon>Burkholderiaceae</taxon>
        <taxon>Paraburkholderia</taxon>
    </lineage>
</organism>
<feature type="non-terminal residue" evidence="1">
    <location>
        <position position="61"/>
    </location>
</feature>
<sequence length="61" mass="6763">MSTARKVPSPDDAQFRLFDGVPQDLDAPLLRTAVNSGRRFVTGDAHAIFLGTTRLETYLKQ</sequence>
<evidence type="ECO:0000313" key="1">
    <source>
        <dbReference type="EMBL" id="NPT61656.1"/>
    </source>
</evidence>